<keyword evidence="7" id="KW-1185">Reference proteome</keyword>
<sequence length="584" mass="60690">MTSILSNTASMAALQTLRSLSASLQTTQSQASSGLRVASASDNAAYWSISTTMSSDRRAVSAISDALGLGAAKVDTAYAGMEAVVDVLAEFKAKLVASKEDGVDKKKIQAELEQFKQQVVSIAEASSFGGQNWLNTDIAELDEPTQNRVSVVSSFIRSAGSGVSVDTTEVALDEISLFNRTGGGLLQSAKITKQVITPGGLPSDIGGLQNGAVSDTPHYGHSWFTFAGARSLGPTDQISFNVMVDANAPYSAGSNYSVVIDQALVNSALGKSDGSITGTAEMVTVMRAALTAAGVPADTSHDFHFSPTSGSGSLIDVFSLETTAPGQGSSIAIGSVSSTLASNYSFGLSQAYQHVNIRPAAYVPFTAGFQFQLTPSSQFSFDVNFPSAGTSQTYTVTKADVDAALGTSDGLVGSVADFATVLNSVVSELNFSSYSGNLSISPDTSGPHVGRYAVFNISNTSVTDILTVETNSTYVTLSGFDFLSIDITDPGADIDDLISALDVMSQAVVSGASILGALQSRIDLQAGFAEEMMATIDKGVGRLVDADLNAVSTRLKALQTQEQLALQSLQIANTQPEIILSLFR</sequence>
<feature type="domain" description="Flagellin C-terminal" evidence="5">
    <location>
        <begin position="500"/>
        <end position="583"/>
    </location>
</feature>
<dbReference type="Pfam" id="PF00700">
    <property type="entry name" value="Flagellin_C"/>
    <property type="match status" value="1"/>
</dbReference>
<dbReference type="Proteomes" id="UP000596351">
    <property type="component" value="Plasmid p1"/>
</dbReference>
<evidence type="ECO:0000256" key="2">
    <source>
        <dbReference type="ARBA" id="ARBA00023143"/>
    </source>
</evidence>
<protein>
    <recommendedName>
        <fullName evidence="3">Flagellin</fullName>
    </recommendedName>
</protein>
<keyword evidence="6" id="KW-0969">Cilium</keyword>
<dbReference type="RefSeq" id="WP_203020312.1">
    <property type="nucleotide sequence ID" value="NZ_CP032406.1"/>
</dbReference>
<evidence type="ECO:0000256" key="1">
    <source>
        <dbReference type="ARBA" id="ARBA00005709"/>
    </source>
</evidence>
<feature type="domain" description="Flagellin N-terminal" evidence="4">
    <location>
        <begin position="4"/>
        <end position="135"/>
    </location>
</feature>
<geneLocation type="plasmid" evidence="6 7">
    <name>p1</name>
</geneLocation>
<evidence type="ECO:0000259" key="4">
    <source>
        <dbReference type="Pfam" id="PF00669"/>
    </source>
</evidence>
<evidence type="ECO:0000313" key="6">
    <source>
        <dbReference type="EMBL" id="QRF54461.1"/>
    </source>
</evidence>
<dbReference type="Gene3D" id="1.20.1330.10">
    <property type="entry name" value="f41 fragment of flagellin, N-terminal domain"/>
    <property type="match status" value="1"/>
</dbReference>
<comment type="function">
    <text evidence="3">Flagellin is the subunit protein which polymerizes to form the filaments of bacterial flagella.</text>
</comment>
<dbReference type="EMBL" id="CP032406">
    <property type="protein sequence ID" value="QRF54461.1"/>
    <property type="molecule type" value="Genomic_DNA"/>
</dbReference>
<evidence type="ECO:0000259" key="5">
    <source>
        <dbReference type="Pfam" id="PF00700"/>
    </source>
</evidence>
<comment type="similarity">
    <text evidence="1 3">Belongs to the bacterial flagellin family.</text>
</comment>
<keyword evidence="6" id="KW-0966">Cell projection</keyword>
<keyword evidence="2 3" id="KW-0975">Bacterial flagellum</keyword>
<dbReference type="SUPFAM" id="SSF64518">
    <property type="entry name" value="Phase 1 flagellin"/>
    <property type="match status" value="1"/>
</dbReference>
<keyword evidence="6" id="KW-0282">Flagellum</keyword>
<dbReference type="Pfam" id="PF00669">
    <property type="entry name" value="Flagellin_N"/>
    <property type="match status" value="1"/>
</dbReference>
<evidence type="ECO:0000313" key="7">
    <source>
        <dbReference type="Proteomes" id="UP000596351"/>
    </source>
</evidence>
<comment type="subcellular location">
    <subcellularLocation>
        <location evidence="3">Secreted</location>
    </subcellularLocation>
    <subcellularLocation>
        <location evidence="3">Bacterial flagellum</location>
    </subcellularLocation>
</comment>
<dbReference type="InterPro" id="IPR001029">
    <property type="entry name" value="Flagellin_N"/>
</dbReference>
<name>A0ABX7F2D8_9HYPH</name>
<organism evidence="6 7">
    <name type="scientific">Rhizobium rosettiformans</name>
    <dbReference type="NCBI Taxonomy" id="1368430"/>
    <lineage>
        <taxon>Bacteria</taxon>
        <taxon>Pseudomonadati</taxon>
        <taxon>Pseudomonadota</taxon>
        <taxon>Alphaproteobacteria</taxon>
        <taxon>Hyphomicrobiales</taxon>
        <taxon>Rhizobiaceae</taxon>
        <taxon>Rhizobium/Agrobacterium group</taxon>
        <taxon>Rhizobium</taxon>
    </lineage>
</organism>
<keyword evidence="3" id="KW-0964">Secreted</keyword>
<gene>
    <name evidence="6" type="ORF">D4A92_23430</name>
</gene>
<dbReference type="PANTHER" id="PTHR42792:SF2">
    <property type="entry name" value="FLAGELLIN"/>
    <property type="match status" value="1"/>
</dbReference>
<dbReference type="InterPro" id="IPR046358">
    <property type="entry name" value="Flagellin_C"/>
</dbReference>
<dbReference type="PANTHER" id="PTHR42792">
    <property type="entry name" value="FLAGELLIN"/>
    <property type="match status" value="1"/>
</dbReference>
<accession>A0ABX7F2D8</accession>
<evidence type="ECO:0000256" key="3">
    <source>
        <dbReference type="RuleBase" id="RU362073"/>
    </source>
</evidence>
<reference evidence="6 7" key="1">
    <citation type="submission" date="2018-09" db="EMBL/GenBank/DDBJ databases">
        <title>Rhizobium sp. MAE2-X.</title>
        <authorList>
            <person name="Lee Y."/>
            <person name="Jeon C.O."/>
        </authorList>
    </citation>
    <scope>NUCLEOTIDE SEQUENCE [LARGE SCALE GENOMIC DNA]</scope>
    <source>
        <strain evidence="6 7">MAE2-X</strain>
        <plasmid evidence="6 7">p1</plasmid>
    </source>
</reference>
<proteinExistence type="inferred from homology"/>
<keyword evidence="6" id="KW-0614">Plasmid</keyword>
<dbReference type="InterPro" id="IPR001492">
    <property type="entry name" value="Flagellin"/>
</dbReference>